<feature type="transmembrane region" description="Helical" evidence="1">
    <location>
        <begin position="38"/>
        <end position="59"/>
    </location>
</feature>
<feature type="non-terminal residue" evidence="2">
    <location>
        <position position="86"/>
    </location>
</feature>
<protein>
    <submittedName>
        <fullName evidence="2">Uncharacterized protein</fullName>
    </submittedName>
</protein>
<reference evidence="2" key="1">
    <citation type="journal article" date="2020" name="Stud. Mycol.">
        <title>101 Dothideomycetes genomes: a test case for predicting lifestyles and emergence of pathogens.</title>
        <authorList>
            <person name="Haridas S."/>
            <person name="Albert R."/>
            <person name="Binder M."/>
            <person name="Bloem J."/>
            <person name="Labutti K."/>
            <person name="Salamov A."/>
            <person name="Andreopoulos B."/>
            <person name="Baker S."/>
            <person name="Barry K."/>
            <person name="Bills G."/>
            <person name="Bluhm B."/>
            <person name="Cannon C."/>
            <person name="Castanera R."/>
            <person name="Culley D."/>
            <person name="Daum C."/>
            <person name="Ezra D."/>
            <person name="Gonzalez J."/>
            <person name="Henrissat B."/>
            <person name="Kuo A."/>
            <person name="Liang C."/>
            <person name="Lipzen A."/>
            <person name="Lutzoni F."/>
            <person name="Magnuson J."/>
            <person name="Mondo S."/>
            <person name="Nolan M."/>
            <person name="Ohm R."/>
            <person name="Pangilinan J."/>
            <person name="Park H.-J."/>
            <person name="Ramirez L."/>
            <person name="Alfaro M."/>
            <person name="Sun H."/>
            <person name="Tritt A."/>
            <person name="Yoshinaga Y."/>
            <person name="Zwiers L.-H."/>
            <person name="Turgeon B."/>
            <person name="Goodwin S."/>
            <person name="Spatafora J."/>
            <person name="Crous P."/>
            <person name="Grigoriev I."/>
        </authorList>
    </citation>
    <scope>NUCLEOTIDE SEQUENCE</scope>
    <source>
        <strain evidence="2">CBS 121167</strain>
    </source>
</reference>
<keyword evidence="3" id="KW-1185">Reference proteome</keyword>
<dbReference type="AlphaFoldDB" id="A0A6A6B455"/>
<evidence type="ECO:0000313" key="3">
    <source>
        <dbReference type="Proteomes" id="UP000799438"/>
    </source>
</evidence>
<keyword evidence="1" id="KW-0812">Transmembrane</keyword>
<evidence type="ECO:0000256" key="1">
    <source>
        <dbReference type="SAM" id="Phobius"/>
    </source>
</evidence>
<dbReference type="PANTHER" id="PTHR35394:SF5">
    <property type="entry name" value="DUF3176 DOMAIN-CONTAINING PROTEIN"/>
    <property type="match status" value="1"/>
</dbReference>
<sequence length="86" mass="9757">FESIAESLTNQLFLGPDGVDQPGIAYSNETYVVVRWEWAIFPVLLVLIGAIFLIANLWINGHHRVPLWKSSLLPLLFHGLEKVEED</sequence>
<evidence type="ECO:0000313" key="2">
    <source>
        <dbReference type="EMBL" id="KAF2138173.1"/>
    </source>
</evidence>
<proteinExistence type="predicted"/>
<dbReference type="Proteomes" id="UP000799438">
    <property type="component" value="Unassembled WGS sequence"/>
</dbReference>
<gene>
    <name evidence="2" type="ORF">K452DRAFT_198829</name>
</gene>
<accession>A0A6A6B455</accession>
<dbReference type="OrthoDB" id="5242705at2759"/>
<dbReference type="RefSeq" id="XP_033393886.1">
    <property type="nucleotide sequence ID" value="XM_033536000.1"/>
</dbReference>
<feature type="non-terminal residue" evidence="2">
    <location>
        <position position="1"/>
    </location>
</feature>
<name>A0A6A6B455_9PEZI</name>
<dbReference type="PANTHER" id="PTHR35394">
    <property type="entry name" value="DUF3176 DOMAIN-CONTAINING PROTEIN"/>
    <property type="match status" value="1"/>
</dbReference>
<dbReference type="EMBL" id="ML995498">
    <property type="protein sequence ID" value="KAF2138173.1"/>
    <property type="molecule type" value="Genomic_DNA"/>
</dbReference>
<dbReference type="GeneID" id="54293496"/>
<keyword evidence="1" id="KW-0472">Membrane</keyword>
<organism evidence="2 3">
    <name type="scientific">Aplosporella prunicola CBS 121167</name>
    <dbReference type="NCBI Taxonomy" id="1176127"/>
    <lineage>
        <taxon>Eukaryota</taxon>
        <taxon>Fungi</taxon>
        <taxon>Dikarya</taxon>
        <taxon>Ascomycota</taxon>
        <taxon>Pezizomycotina</taxon>
        <taxon>Dothideomycetes</taxon>
        <taxon>Dothideomycetes incertae sedis</taxon>
        <taxon>Botryosphaeriales</taxon>
        <taxon>Aplosporellaceae</taxon>
        <taxon>Aplosporella</taxon>
    </lineage>
</organism>
<keyword evidence="1" id="KW-1133">Transmembrane helix</keyword>